<evidence type="ECO:0000256" key="5">
    <source>
        <dbReference type="SAM" id="SignalP"/>
    </source>
</evidence>
<dbReference type="PANTHER" id="PTHR35603:SF2">
    <property type="entry name" value="OUTER MEMBRANE LIPOPROTEIN"/>
    <property type="match status" value="1"/>
</dbReference>
<evidence type="ECO:0000256" key="3">
    <source>
        <dbReference type="ARBA" id="ARBA00022737"/>
    </source>
</evidence>
<comment type="subcellular location">
    <subcellularLocation>
        <location evidence="1">Membrane</location>
    </subcellularLocation>
</comment>
<dbReference type="GO" id="GO:0019867">
    <property type="term" value="C:outer membrane"/>
    <property type="evidence" value="ECO:0007669"/>
    <property type="project" value="InterPro"/>
</dbReference>
<evidence type="ECO:0000256" key="4">
    <source>
        <dbReference type="ARBA" id="ARBA00023136"/>
    </source>
</evidence>
<feature type="domain" description="Beta/gamma crystallin 'Greek key'" evidence="6">
    <location>
        <begin position="270"/>
        <end position="311"/>
    </location>
</feature>
<feature type="chain" id="PRO_5040897553" evidence="5">
    <location>
        <begin position="21"/>
        <end position="478"/>
    </location>
</feature>
<dbReference type="SMART" id="SM00247">
    <property type="entry name" value="XTALbg"/>
    <property type="match status" value="3"/>
</dbReference>
<dbReference type="InterPro" id="IPR001064">
    <property type="entry name" value="Beta/gamma_crystallin"/>
</dbReference>
<dbReference type="InterPro" id="IPR008816">
    <property type="entry name" value="Gly_zipper_2TM_dom"/>
</dbReference>
<feature type="domain" description="Beta/gamma crystallin 'Greek key'" evidence="6">
    <location>
        <begin position="22"/>
        <end position="62"/>
    </location>
</feature>
<dbReference type="PANTHER" id="PTHR35603">
    <property type="match status" value="1"/>
</dbReference>
<dbReference type="Proteomes" id="UP001152876">
    <property type="component" value="Unassembled WGS sequence"/>
</dbReference>
<dbReference type="Pfam" id="PF00030">
    <property type="entry name" value="Crystall"/>
    <property type="match status" value="3"/>
</dbReference>
<gene>
    <name evidence="7" type="ORF">H010_02632</name>
</gene>
<reference evidence="7" key="1">
    <citation type="submission" date="2013-01" db="EMBL/GenBank/DDBJ databases">
        <title>Genome draft of Hydrogenophaga taeniospiralis 2K1.</title>
        <authorList>
            <person name="Gomila M."/>
            <person name="Lalucat J."/>
        </authorList>
    </citation>
    <scope>NUCLEOTIDE SEQUENCE</scope>
    <source>
        <strain evidence="7">CCUG 15921</strain>
    </source>
</reference>
<dbReference type="SUPFAM" id="SSF49695">
    <property type="entry name" value="gamma-Crystallin-like"/>
    <property type="match status" value="2"/>
</dbReference>
<dbReference type="AlphaFoldDB" id="A0A9X4NPB1"/>
<accession>A0A9X4NPB1</accession>
<proteinExistence type="inferred from homology"/>
<organism evidence="7 8">
    <name type="scientific">Hydrogenophaga taeniospiralis CCUG 15921</name>
    <dbReference type="NCBI Taxonomy" id="1281780"/>
    <lineage>
        <taxon>Bacteria</taxon>
        <taxon>Pseudomonadati</taxon>
        <taxon>Pseudomonadota</taxon>
        <taxon>Betaproteobacteria</taxon>
        <taxon>Burkholderiales</taxon>
        <taxon>Comamonadaceae</taxon>
        <taxon>Hydrogenophaga</taxon>
    </lineage>
</organism>
<evidence type="ECO:0000313" key="8">
    <source>
        <dbReference type="Proteomes" id="UP001152876"/>
    </source>
</evidence>
<evidence type="ECO:0000256" key="1">
    <source>
        <dbReference type="ARBA" id="ARBA00004370"/>
    </source>
</evidence>
<feature type="signal peptide" evidence="5">
    <location>
        <begin position="1"/>
        <end position="20"/>
    </location>
</feature>
<evidence type="ECO:0000313" key="7">
    <source>
        <dbReference type="EMBL" id="MDG5974129.1"/>
    </source>
</evidence>
<evidence type="ECO:0000256" key="2">
    <source>
        <dbReference type="ARBA" id="ARBA00009646"/>
    </source>
</evidence>
<sequence>MTSFPSTLLAVAGMAFSAQAAAQATFYEHPDFGGRSVRANQEISRFDRYSFNDRTSSVVIVGNRWEVCEHVGFQGRCVVLRPGEYPSLADMGLNDRVSSARVIARNARVDDDRYAPLPGPLPAATQVTFYEREGFDGRSFTTTGAIPNFRRYGFNDRASSAVVVGERWEVCDDNRYRGRCVVLRPGRYPSLEAMGLDDEVSSVRTVPRNVRIRDDRYAPPLEAAPDDDGQITFFGREGFQGRSFTTEEAVANLERAGFNDRATSAIVIGERWEVCNDTRFSGRCVVLRPGGYPSLEAMGMNDRISSVRTVEGRGRIDNDRYAPPPPAAVYDGRRRQGERLFEAPVTSVRAVLATSGQRCWVEREQVQSQGGNNANVPAALAGALIGGILGHQVGGGTGKDIATVGGVIAGAALGAQVGRDGQPATQDVRRCEDTPGGAQPAFWDVSYNFRGQDHRVQMAMDPGNTVTVNERGEPRQQQ</sequence>
<keyword evidence="5" id="KW-0732">Signal</keyword>
<feature type="domain" description="Beta/gamma crystallin 'Greek key'" evidence="6">
    <location>
        <begin position="63"/>
        <end position="104"/>
    </location>
</feature>
<name>A0A9X4NPB1_9BURK</name>
<dbReference type="Pfam" id="PF05433">
    <property type="entry name" value="Rick_17kDa_Anti"/>
    <property type="match status" value="1"/>
</dbReference>
<dbReference type="PROSITE" id="PS50915">
    <property type="entry name" value="CRYSTALLIN_BETA_GAMMA"/>
    <property type="match status" value="4"/>
</dbReference>
<feature type="domain" description="Beta/gamma crystallin 'Greek key'" evidence="6">
    <location>
        <begin position="166"/>
        <end position="207"/>
    </location>
</feature>
<dbReference type="InterPro" id="IPR011024">
    <property type="entry name" value="G_crystallin-like"/>
</dbReference>
<protein>
    <submittedName>
        <fullName evidence="7">17 kDa surface antigen</fullName>
    </submittedName>
</protein>
<keyword evidence="3" id="KW-0677">Repeat</keyword>
<dbReference type="RefSeq" id="WP_218017334.1">
    <property type="nucleotide sequence ID" value="NZ_AOGK01000002.1"/>
</dbReference>
<comment type="caution">
    <text evidence="7">The sequence shown here is derived from an EMBL/GenBank/DDBJ whole genome shotgun (WGS) entry which is preliminary data.</text>
</comment>
<comment type="similarity">
    <text evidence="2">Belongs to the beta/gamma-crystallin family.</text>
</comment>
<dbReference type="EMBL" id="AOGK01000002">
    <property type="protein sequence ID" value="MDG5974129.1"/>
    <property type="molecule type" value="Genomic_DNA"/>
</dbReference>
<dbReference type="InterPro" id="IPR051407">
    <property type="entry name" value="Bact_OM_lipoprot/Surf_antigen"/>
</dbReference>
<keyword evidence="4" id="KW-0472">Membrane</keyword>
<dbReference type="Gene3D" id="2.60.20.10">
    <property type="entry name" value="Crystallins"/>
    <property type="match status" value="3"/>
</dbReference>
<keyword evidence="8" id="KW-1185">Reference proteome</keyword>
<evidence type="ECO:0000259" key="6">
    <source>
        <dbReference type="PROSITE" id="PS50915"/>
    </source>
</evidence>